<reference evidence="1 2" key="1">
    <citation type="submission" date="2021-01" db="EMBL/GenBank/DDBJ databases">
        <title>Adiantum capillus-veneris genome.</title>
        <authorList>
            <person name="Fang Y."/>
            <person name="Liao Q."/>
        </authorList>
    </citation>
    <scope>NUCLEOTIDE SEQUENCE [LARGE SCALE GENOMIC DNA]</scope>
    <source>
        <strain evidence="1">H3</strain>
        <tissue evidence="1">Leaf</tissue>
    </source>
</reference>
<protein>
    <submittedName>
        <fullName evidence="1">Uncharacterized protein</fullName>
    </submittedName>
</protein>
<gene>
    <name evidence="1" type="ORF">GOP47_0004794</name>
</gene>
<name>A0A9D4ZNJ2_ADICA</name>
<evidence type="ECO:0000313" key="2">
    <source>
        <dbReference type="Proteomes" id="UP000886520"/>
    </source>
</evidence>
<organism evidence="1 2">
    <name type="scientific">Adiantum capillus-veneris</name>
    <name type="common">Maidenhair fern</name>
    <dbReference type="NCBI Taxonomy" id="13818"/>
    <lineage>
        <taxon>Eukaryota</taxon>
        <taxon>Viridiplantae</taxon>
        <taxon>Streptophyta</taxon>
        <taxon>Embryophyta</taxon>
        <taxon>Tracheophyta</taxon>
        <taxon>Polypodiopsida</taxon>
        <taxon>Polypodiidae</taxon>
        <taxon>Polypodiales</taxon>
        <taxon>Pteridineae</taxon>
        <taxon>Pteridaceae</taxon>
        <taxon>Vittarioideae</taxon>
        <taxon>Adiantum</taxon>
    </lineage>
</organism>
<sequence length="114" mass="12820">MAKSIDNYKSWFEAAGEHKVREENVELREWNAELEMKMESICKQLMEQQTSIQRGAQAANVQELHESSMETVAKGSLLVVDVDVEPMAVQLPMVEDAIVEVEQKQGLNAENQSG</sequence>
<keyword evidence="2" id="KW-1185">Reference proteome</keyword>
<dbReference type="AlphaFoldDB" id="A0A9D4ZNJ2"/>
<proteinExistence type="predicted"/>
<dbReference type="Proteomes" id="UP000886520">
    <property type="component" value="Chromosome 5"/>
</dbReference>
<evidence type="ECO:0000313" key="1">
    <source>
        <dbReference type="EMBL" id="KAI5079315.1"/>
    </source>
</evidence>
<accession>A0A9D4ZNJ2</accession>
<comment type="caution">
    <text evidence="1">The sequence shown here is derived from an EMBL/GenBank/DDBJ whole genome shotgun (WGS) entry which is preliminary data.</text>
</comment>
<dbReference type="EMBL" id="JABFUD020000005">
    <property type="protein sequence ID" value="KAI5079315.1"/>
    <property type="molecule type" value="Genomic_DNA"/>
</dbReference>